<comment type="caution">
    <text evidence="1">The sequence shown here is derived from an EMBL/GenBank/DDBJ whole genome shotgun (WGS) entry which is preliminary data.</text>
</comment>
<gene>
    <name evidence="1" type="ORF">LCGC14_1379390</name>
</gene>
<sequence length="62" mass="7489">MGEIREEAAHHRQKVGKWRIKWAFGSHPTRWFWRRSPGRNWTLRIPRVWISGVNIDPPGEEQ</sequence>
<evidence type="ECO:0000313" key="1">
    <source>
        <dbReference type="EMBL" id="KKM76523.1"/>
    </source>
</evidence>
<dbReference type="AlphaFoldDB" id="A0A0F9K3I8"/>
<protein>
    <submittedName>
        <fullName evidence="1">Uncharacterized protein</fullName>
    </submittedName>
</protein>
<organism evidence="1">
    <name type="scientific">marine sediment metagenome</name>
    <dbReference type="NCBI Taxonomy" id="412755"/>
    <lineage>
        <taxon>unclassified sequences</taxon>
        <taxon>metagenomes</taxon>
        <taxon>ecological metagenomes</taxon>
    </lineage>
</organism>
<proteinExistence type="predicted"/>
<reference evidence="1" key="1">
    <citation type="journal article" date="2015" name="Nature">
        <title>Complex archaea that bridge the gap between prokaryotes and eukaryotes.</title>
        <authorList>
            <person name="Spang A."/>
            <person name="Saw J.H."/>
            <person name="Jorgensen S.L."/>
            <person name="Zaremba-Niedzwiedzka K."/>
            <person name="Martijn J."/>
            <person name="Lind A.E."/>
            <person name="van Eijk R."/>
            <person name="Schleper C."/>
            <person name="Guy L."/>
            <person name="Ettema T.J."/>
        </authorList>
    </citation>
    <scope>NUCLEOTIDE SEQUENCE</scope>
</reference>
<dbReference type="EMBL" id="LAZR01008797">
    <property type="protein sequence ID" value="KKM76523.1"/>
    <property type="molecule type" value="Genomic_DNA"/>
</dbReference>
<accession>A0A0F9K3I8</accession>
<name>A0A0F9K3I8_9ZZZZ</name>